<feature type="domain" description="Cytochrome c" evidence="6">
    <location>
        <begin position="28"/>
        <end position="119"/>
    </location>
</feature>
<keyword evidence="2 4" id="KW-0479">Metal-binding</keyword>
<dbReference type="GO" id="GO:0009055">
    <property type="term" value="F:electron transfer activity"/>
    <property type="evidence" value="ECO:0007669"/>
    <property type="project" value="InterPro"/>
</dbReference>
<reference evidence="7 8" key="1">
    <citation type="submission" date="2018-05" db="EMBL/GenBank/DDBJ databases">
        <title>Antimicrobial susceptibility testing and genomic analysis of Arcobacter skirrowii strains and one Arcobacter butzleri isolated from German poultry farms.</title>
        <authorList>
            <person name="Haenel I."/>
            <person name="Hotzel H."/>
            <person name="Tomaso H."/>
            <person name="Busch A."/>
        </authorList>
    </citation>
    <scope>NUCLEOTIDE SEQUENCE [LARGE SCALE GENOMIC DNA]</scope>
    <source>
        <strain evidence="8">v</strain>
    </source>
</reference>
<evidence type="ECO:0000256" key="1">
    <source>
        <dbReference type="ARBA" id="ARBA00022617"/>
    </source>
</evidence>
<accession>A0A2U2C2F8</accession>
<dbReference type="PROSITE" id="PS51007">
    <property type="entry name" value="CYTC"/>
    <property type="match status" value="1"/>
</dbReference>
<dbReference type="GO" id="GO:0020037">
    <property type="term" value="F:heme binding"/>
    <property type="evidence" value="ECO:0007669"/>
    <property type="project" value="InterPro"/>
</dbReference>
<dbReference type="STRING" id="28200.GCA_001572935_00598"/>
<dbReference type="EMBL" id="QEYI01000001">
    <property type="protein sequence ID" value="PWE23217.1"/>
    <property type="molecule type" value="Genomic_DNA"/>
</dbReference>
<dbReference type="Gene3D" id="1.10.760.10">
    <property type="entry name" value="Cytochrome c-like domain"/>
    <property type="match status" value="1"/>
</dbReference>
<evidence type="ECO:0000256" key="3">
    <source>
        <dbReference type="ARBA" id="ARBA00023004"/>
    </source>
</evidence>
<evidence type="ECO:0000313" key="7">
    <source>
        <dbReference type="EMBL" id="PWE23217.1"/>
    </source>
</evidence>
<dbReference type="InterPro" id="IPR036909">
    <property type="entry name" value="Cyt_c-like_dom_sf"/>
</dbReference>
<dbReference type="GO" id="GO:0046872">
    <property type="term" value="F:metal ion binding"/>
    <property type="evidence" value="ECO:0007669"/>
    <property type="project" value="UniProtKB-KW"/>
</dbReference>
<evidence type="ECO:0000256" key="5">
    <source>
        <dbReference type="SAM" id="SignalP"/>
    </source>
</evidence>
<evidence type="ECO:0000256" key="4">
    <source>
        <dbReference type="PROSITE-ProRule" id="PRU00433"/>
    </source>
</evidence>
<feature type="chain" id="PRO_5015693430" evidence="5">
    <location>
        <begin position="22"/>
        <end position="119"/>
    </location>
</feature>
<dbReference type="Pfam" id="PF13442">
    <property type="entry name" value="Cytochrome_CBB3"/>
    <property type="match status" value="1"/>
</dbReference>
<dbReference type="InterPro" id="IPR030999">
    <property type="entry name" value="Thiosulf_SoxX"/>
</dbReference>
<gene>
    <name evidence="7" type="primary">soxX</name>
    <name evidence="7" type="ORF">DF188_00640</name>
</gene>
<dbReference type="NCBIfam" id="TIGR04485">
    <property type="entry name" value="thiosulf_SoxX"/>
    <property type="match status" value="1"/>
</dbReference>
<keyword evidence="3 4" id="KW-0408">Iron</keyword>
<evidence type="ECO:0000259" key="6">
    <source>
        <dbReference type="PROSITE" id="PS51007"/>
    </source>
</evidence>
<dbReference type="Proteomes" id="UP000245014">
    <property type="component" value="Unassembled WGS sequence"/>
</dbReference>
<feature type="signal peptide" evidence="5">
    <location>
        <begin position="1"/>
        <end position="21"/>
    </location>
</feature>
<keyword evidence="1 4" id="KW-0349">Heme</keyword>
<organism evidence="7 8">
    <name type="scientific">Aliarcobacter skirrowii</name>
    <dbReference type="NCBI Taxonomy" id="28200"/>
    <lineage>
        <taxon>Bacteria</taxon>
        <taxon>Pseudomonadati</taxon>
        <taxon>Campylobacterota</taxon>
        <taxon>Epsilonproteobacteria</taxon>
        <taxon>Campylobacterales</taxon>
        <taxon>Arcobacteraceae</taxon>
        <taxon>Aliarcobacter</taxon>
    </lineage>
</organism>
<dbReference type="AlphaFoldDB" id="A0A2U2C2F8"/>
<name>A0A2U2C2F8_9BACT</name>
<evidence type="ECO:0000256" key="2">
    <source>
        <dbReference type="ARBA" id="ARBA00022723"/>
    </source>
</evidence>
<dbReference type="SUPFAM" id="SSF46626">
    <property type="entry name" value="Cytochrome c"/>
    <property type="match status" value="1"/>
</dbReference>
<evidence type="ECO:0000313" key="8">
    <source>
        <dbReference type="Proteomes" id="UP000245014"/>
    </source>
</evidence>
<comment type="caution">
    <text evidence="7">The sequence shown here is derived from an EMBL/GenBank/DDBJ whole genome shotgun (WGS) entry which is preliminary data.</text>
</comment>
<keyword evidence="5" id="KW-0732">Signal</keyword>
<protein>
    <submittedName>
        <fullName evidence="7">Sulfur oxidation c-type cytochrome SoxX</fullName>
    </submittedName>
</protein>
<dbReference type="RefSeq" id="WP_109065204.1">
    <property type="nucleotide sequence ID" value="NZ_QEYG01000001.1"/>
</dbReference>
<proteinExistence type="predicted"/>
<dbReference type="InterPro" id="IPR009056">
    <property type="entry name" value="Cyt_c-like_dom"/>
</dbReference>
<sequence>MYLIKKIAAVLSVGFLTILNANSVENTDLIKKGEVIYKTNTKGNCIACHDANSKTLDGPGTLGPKLQFLAFWPEEALYSKIFDPTNPGDPITAMPAFGRNGWLSDDEIKAVVAYLKTIN</sequence>